<accession>A0A918YTK1</accession>
<comment type="caution">
    <text evidence="2">The sequence shown here is derived from an EMBL/GenBank/DDBJ whole genome shotgun (WGS) entry which is preliminary data.</text>
</comment>
<evidence type="ECO:0000313" key="2">
    <source>
        <dbReference type="EMBL" id="GHE14728.1"/>
    </source>
</evidence>
<gene>
    <name evidence="2" type="ORF">GCM10010339_86630</name>
</gene>
<dbReference type="Proteomes" id="UP000655443">
    <property type="component" value="Unassembled WGS sequence"/>
</dbReference>
<proteinExistence type="predicted"/>
<organism evidence="2 3">
    <name type="scientific">Streptomyces alanosinicus</name>
    <dbReference type="NCBI Taxonomy" id="68171"/>
    <lineage>
        <taxon>Bacteria</taxon>
        <taxon>Bacillati</taxon>
        <taxon>Actinomycetota</taxon>
        <taxon>Actinomycetes</taxon>
        <taxon>Kitasatosporales</taxon>
        <taxon>Streptomycetaceae</taxon>
        <taxon>Streptomyces</taxon>
    </lineage>
</organism>
<evidence type="ECO:0000256" key="1">
    <source>
        <dbReference type="SAM" id="MobiDB-lite"/>
    </source>
</evidence>
<name>A0A918YTK1_9ACTN</name>
<protein>
    <submittedName>
        <fullName evidence="2">Uncharacterized protein</fullName>
    </submittedName>
</protein>
<reference evidence="2" key="2">
    <citation type="submission" date="2020-09" db="EMBL/GenBank/DDBJ databases">
        <authorList>
            <person name="Sun Q."/>
            <person name="Ohkuma M."/>
        </authorList>
    </citation>
    <scope>NUCLEOTIDE SEQUENCE</scope>
    <source>
        <strain evidence="2">JCM 4714</strain>
    </source>
</reference>
<feature type="region of interest" description="Disordered" evidence="1">
    <location>
        <begin position="1"/>
        <end position="32"/>
    </location>
</feature>
<reference evidence="2" key="1">
    <citation type="journal article" date="2014" name="Int. J. Syst. Evol. Microbiol.">
        <title>Complete genome sequence of Corynebacterium casei LMG S-19264T (=DSM 44701T), isolated from a smear-ripened cheese.</title>
        <authorList>
            <consortium name="US DOE Joint Genome Institute (JGI-PGF)"/>
            <person name="Walter F."/>
            <person name="Albersmeier A."/>
            <person name="Kalinowski J."/>
            <person name="Ruckert C."/>
        </authorList>
    </citation>
    <scope>NUCLEOTIDE SEQUENCE</scope>
    <source>
        <strain evidence="2">JCM 4714</strain>
    </source>
</reference>
<keyword evidence="3" id="KW-1185">Reference proteome</keyword>
<sequence>MSHTLPFSPIPADEPESGTRPDAGAGGLEDSARQEECCPLRAWGCTASIDGPRWRLLSAHSTSCGEVEYCKCDCNAIVLLWQGEVTALTGLPPDRTQRRP</sequence>
<dbReference type="EMBL" id="BMVG01000053">
    <property type="protein sequence ID" value="GHE14728.1"/>
    <property type="molecule type" value="Genomic_DNA"/>
</dbReference>
<evidence type="ECO:0000313" key="3">
    <source>
        <dbReference type="Proteomes" id="UP000655443"/>
    </source>
</evidence>
<dbReference type="AlphaFoldDB" id="A0A918YTK1"/>